<dbReference type="GO" id="GO:0000444">
    <property type="term" value="C:MIS12/MIND type complex"/>
    <property type="evidence" value="ECO:0007669"/>
    <property type="project" value="InterPro"/>
</dbReference>
<accession>A0A9W7J3Y6</accession>
<dbReference type="EMBL" id="BSYR01000045">
    <property type="protein sequence ID" value="GMJ05983.1"/>
    <property type="molecule type" value="Genomic_DNA"/>
</dbReference>
<keyword evidence="7" id="KW-0539">Nucleus</keyword>
<evidence type="ECO:0000256" key="6">
    <source>
        <dbReference type="ARBA" id="ARBA00022838"/>
    </source>
</evidence>
<keyword evidence="6" id="KW-0995">Kinetochore</keyword>
<evidence type="ECO:0000313" key="11">
    <source>
        <dbReference type="Proteomes" id="UP001165190"/>
    </source>
</evidence>
<dbReference type="PANTHER" id="PTHR15459">
    <property type="entry name" value="POLYAMINE-MODULATED FACTOR 1"/>
    <property type="match status" value="1"/>
</dbReference>
<evidence type="ECO:0000256" key="9">
    <source>
        <dbReference type="ARBA" id="ARBA00023328"/>
    </source>
</evidence>
<name>A0A9W7J3Y6_HIBTR</name>
<protein>
    <submittedName>
        <fullName evidence="10">Embryo defective 3006, Necessary for Nuclear Function 1</fullName>
    </submittedName>
</protein>
<dbReference type="PANTHER" id="PTHR15459:SF3">
    <property type="entry name" value="POLYAMINE-MODULATED FACTOR 1"/>
    <property type="match status" value="1"/>
</dbReference>
<dbReference type="GO" id="GO:0051301">
    <property type="term" value="P:cell division"/>
    <property type="evidence" value="ECO:0007669"/>
    <property type="project" value="UniProtKB-KW"/>
</dbReference>
<evidence type="ECO:0000256" key="3">
    <source>
        <dbReference type="ARBA" id="ARBA00022454"/>
    </source>
</evidence>
<dbReference type="GO" id="GO:0005634">
    <property type="term" value="C:nucleus"/>
    <property type="evidence" value="ECO:0007669"/>
    <property type="project" value="UniProtKB-SubCell"/>
</dbReference>
<organism evidence="10 11">
    <name type="scientific">Hibiscus trionum</name>
    <name type="common">Flower of an hour</name>
    <dbReference type="NCBI Taxonomy" id="183268"/>
    <lineage>
        <taxon>Eukaryota</taxon>
        <taxon>Viridiplantae</taxon>
        <taxon>Streptophyta</taxon>
        <taxon>Embryophyta</taxon>
        <taxon>Tracheophyta</taxon>
        <taxon>Spermatophyta</taxon>
        <taxon>Magnoliopsida</taxon>
        <taxon>eudicotyledons</taxon>
        <taxon>Gunneridae</taxon>
        <taxon>Pentapetalae</taxon>
        <taxon>rosids</taxon>
        <taxon>malvids</taxon>
        <taxon>Malvales</taxon>
        <taxon>Malvaceae</taxon>
        <taxon>Malvoideae</taxon>
        <taxon>Hibiscus</taxon>
    </lineage>
</organism>
<keyword evidence="8" id="KW-0131">Cell cycle</keyword>
<keyword evidence="5" id="KW-0498">Mitosis</keyword>
<keyword evidence="9" id="KW-0137">Centromere</keyword>
<dbReference type="Proteomes" id="UP001165190">
    <property type="component" value="Unassembled WGS sequence"/>
</dbReference>
<dbReference type="AlphaFoldDB" id="A0A9W7J3Y6"/>
<sequence>MSSRDGGGPVTAIGKRQSDLKKSFNLAVRSLLTTCSAQEFSKAFPNFTNVERERLHQLFIQVITSLHGNVEDEFESLCQETQVGVALDTVEQHVEEQSLDPLFSERSNVMDAVHSLSSAKKAEINYLRGLLERAEEHNRLIQARVDLLKNNTQEVPDTKHIVEKLRGGLLSYKGA</sequence>
<evidence type="ECO:0000256" key="1">
    <source>
        <dbReference type="ARBA" id="ARBA00004123"/>
    </source>
</evidence>
<evidence type="ECO:0000256" key="2">
    <source>
        <dbReference type="ARBA" id="ARBA00004629"/>
    </source>
</evidence>
<evidence type="ECO:0000256" key="7">
    <source>
        <dbReference type="ARBA" id="ARBA00023242"/>
    </source>
</evidence>
<comment type="subcellular location">
    <subcellularLocation>
        <location evidence="2">Chromosome</location>
        <location evidence="2">Centromere</location>
        <location evidence="2">Kinetochore</location>
    </subcellularLocation>
    <subcellularLocation>
        <location evidence="1">Nucleus</location>
    </subcellularLocation>
</comment>
<comment type="caution">
    <text evidence="10">The sequence shown here is derived from an EMBL/GenBank/DDBJ whole genome shotgun (WGS) entry which is preliminary data.</text>
</comment>
<dbReference type="Pfam" id="PF03980">
    <property type="entry name" value="Nnf1"/>
    <property type="match status" value="1"/>
</dbReference>
<evidence type="ECO:0000256" key="8">
    <source>
        <dbReference type="ARBA" id="ARBA00023306"/>
    </source>
</evidence>
<proteinExistence type="predicted"/>
<keyword evidence="3" id="KW-0158">Chromosome</keyword>
<evidence type="ECO:0000256" key="4">
    <source>
        <dbReference type="ARBA" id="ARBA00022618"/>
    </source>
</evidence>
<keyword evidence="11" id="KW-1185">Reference proteome</keyword>
<dbReference type="OrthoDB" id="506494at2759"/>
<evidence type="ECO:0000313" key="10">
    <source>
        <dbReference type="EMBL" id="GMJ05983.1"/>
    </source>
</evidence>
<keyword evidence="4" id="KW-0132">Cell division</keyword>
<dbReference type="GO" id="GO:0007059">
    <property type="term" value="P:chromosome segregation"/>
    <property type="evidence" value="ECO:0007669"/>
    <property type="project" value="TreeGrafter"/>
</dbReference>
<reference evidence="10" key="1">
    <citation type="submission" date="2023-05" db="EMBL/GenBank/DDBJ databases">
        <title>Genome and transcriptome analyses reveal genes involved in the formation of fine ridges on petal epidermal cells in Hibiscus trionum.</title>
        <authorList>
            <person name="Koshimizu S."/>
            <person name="Masuda S."/>
            <person name="Ishii T."/>
            <person name="Shirasu K."/>
            <person name="Hoshino A."/>
            <person name="Arita M."/>
        </authorList>
    </citation>
    <scope>NUCLEOTIDE SEQUENCE</scope>
    <source>
        <strain evidence="10">Hamamatsu line</strain>
    </source>
</reference>
<gene>
    <name evidence="10" type="ORF">HRI_004267500</name>
</gene>
<evidence type="ECO:0000256" key="5">
    <source>
        <dbReference type="ARBA" id="ARBA00022776"/>
    </source>
</evidence>
<dbReference type="InterPro" id="IPR007128">
    <property type="entry name" value="PMF1/Nnf1"/>
</dbReference>